<organism evidence="1 2">
    <name type="scientific">Mycoplasma todarodis</name>
    <dbReference type="NCBI Taxonomy" id="1937191"/>
    <lineage>
        <taxon>Bacteria</taxon>
        <taxon>Bacillati</taxon>
        <taxon>Mycoplasmatota</taxon>
        <taxon>Mollicutes</taxon>
        <taxon>Mycoplasmataceae</taxon>
        <taxon>Mycoplasma</taxon>
    </lineage>
</organism>
<comment type="caution">
    <text evidence="1">The sequence shown here is derived from an EMBL/GenBank/DDBJ whole genome shotgun (WGS) entry which is preliminary data.</text>
</comment>
<dbReference type="AlphaFoldDB" id="A0A4R0XT80"/>
<gene>
    <name evidence="1" type="ORF">C4B25_00210</name>
</gene>
<evidence type="ECO:0000313" key="1">
    <source>
        <dbReference type="EMBL" id="TCG12103.1"/>
    </source>
</evidence>
<sequence length="90" mass="10746">MLGIYFKITNITDNSKKANYSNAVHNYLFESLDAIKLDKKTRFFIVKKSFNLRNIRKKIKNITDNNADIFIFEIGDYVGWMNNSFWRKIE</sequence>
<dbReference type="Proteomes" id="UP000291072">
    <property type="component" value="Unassembled WGS sequence"/>
</dbReference>
<name>A0A4R0XT80_9MOLU</name>
<dbReference type="EMBL" id="PSZP01000001">
    <property type="protein sequence ID" value="TCG12103.1"/>
    <property type="molecule type" value="Genomic_DNA"/>
</dbReference>
<proteinExistence type="predicted"/>
<reference evidence="1 2" key="1">
    <citation type="submission" date="2018-02" db="EMBL/GenBank/DDBJ databases">
        <title>Mycoplasma marinum and Mycoplasma todarodis sp. nov., moderately halophilic and psychrotolerant mycoplasmas isolated from cephalopods.</title>
        <authorList>
            <person name="Viver T."/>
        </authorList>
    </citation>
    <scope>NUCLEOTIDE SEQUENCE [LARGE SCALE GENOMIC DNA]</scope>
    <source>
        <strain evidence="1 2">5H</strain>
    </source>
</reference>
<evidence type="ECO:0000313" key="2">
    <source>
        <dbReference type="Proteomes" id="UP000291072"/>
    </source>
</evidence>
<keyword evidence="2" id="KW-1185">Reference proteome</keyword>
<accession>A0A4R0XT80</accession>
<dbReference type="RefSeq" id="WP_131613056.1">
    <property type="nucleotide sequence ID" value="NZ_PSZP01000001.1"/>
</dbReference>
<protein>
    <submittedName>
        <fullName evidence="1">Uncharacterized protein</fullName>
    </submittedName>
</protein>